<dbReference type="SUPFAM" id="SSF53448">
    <property type="entry name" value="Nucleotide-diphospho-sugar transferases"/>
    <property type="match status" value="1"/>
</dbReference>
<dbReference type="Pfam" id="PF02348">
    <property type="entry name" value="CTP_transf_3"/>
    <property type="match status" value="1"/>
</dbReference>
<dbReference type="InterPro" id="IPR029044">
    <property type="entry name" value="Nucleotide-diphossugar_trans"/>
</dbReference>
<dbReference type="PANTHER" id="PTHR21485">
    <property type="entry name" value="HAD SUPERFAMILY MEMBERS CMAS AND KDSC"/>
    <property type="match status" value="1"/>
</dbReference>
<evidence type="ECO:0000313" key="1">
    <source>
        <dbReference type="EMBL" id="SEW03520.1"/>
    </source>
</evidence>
<sequence length="232" mass="26588">MKNIAIIPARGGSKRIYKKNIRYFFGKPIIQYSIETAIQSGLFDEVMVSTDDEEIASIAIAAGAKVPFLRTAETANDFATITDVVAEVLQQYQSVRGEVFDNVCCIFATAPFVTSQRIKEAHELLIAQRYASVFPVARFSYPIMRALKIDDQTNYVSMIWPEYLNSRSQDIPDAYHDCGQFYWADIQKFNKFNTFFTPETGTLELGALEYQDIDSEEDWQLAEVKFRMFQTR</sequence>
<accession>A0A1I0NQ06</accession>
<gene>
    <name evidence="1" type="ORF">SAMN04488122_0306</name>
</gene>
<dbReference type="CDD" id="cd02513">
    <property type="entry name" value="CMP-NeuAc_Synthase"/>
    <property type="match status" value="1"/>
</dbReference>
<dbReference type="EMBL" id="FOJG01000001">
    <property type="protein sequence ID" value="SEW03520.1"/>
    <property type="molecule type" value="Genomic_DNA"/>
</dbReference>
<dbReference type="Gene3D" id="3.90.550.10">
    <property type="entry name" value="Spore Coat Polysaccharide Biosynthesis Protein SpsA, Chain A"/>
    <property type="match status" value="1"/>
</dbReference>
<dbReference type="OrthoDB" id="9805604at2"/>
<dbReference type="InterPro" id="IPR050793">
    <property type="entry name" value="CMP-NeuNAc_synthase"/>
</dbReference>
<dbReference type="AlphaFoldDB" id="A0A1I0NQ06"/>
<proteinExistence type="predicted"/>
<keyword evidence="1" id="KW-0548">Nucleotidyltransferase</keyword>
<protein>
    <submittedName>
        <fullName evidence="1">N-acylneuraminate cytidylyltransferase</fullName>
    </submittedName>
</protein>
<dbReference type="STRING" id="29529.SAMN04488122_0306"/>
<organism evidence="1 2">
    <name type="scientific">Chitinophaga arvensicola</name>
    <dbReference type="NCBI Taxonomy" id="29529"/>
    <lineage>
        <taxon>Bacteria</taxon>
        <taxon>Pseudomonadati</taxon>
        <taxon>Bacteroidota</taxon>
        <taxon>Chitinophagia</taxon>
        <taxon>Chitinophagales</taxon>
        <taxon>Chitinophagaceae</taxon>
        <taxon>Chitinophaga</taxon>
    </lineage>
</organism>
<dbReference type="RefSeq" id="WP_089889624.1">
    <property type="nucleotide sequence ID" value="NZ_FOJG01000001.1"/>
</dbReference>
<dbReference type="InterPro" id="IPR020039">
    <property type="entry name" value="PseF"/>
</dbReference>
<dbReference type="NCBIfam" id="TIGR03584">
    <property type="entry name" value="PseF"/>
    <property type="match status" value="1"/>
</dbReference>
<reference evidence="2" key="1">
    <citation type="submission" date="2016-10" db="EMBL/GenBank/DDBJ databases">
        <authorList>
            <person name="Varghese N."/>
            <person name="Submissions S."/>
        </authorList>
    </citation>
    <scope>NUCLEOTIDE SEQUENCE [LARGE SCALE GENOMIC DNA]</scope>
    <source>
        <strain evidence="2">DSM 3695</strain>
    </source>
</reference>
<dbReference type="Proteomes" id="UP000199310">
    <property type="component" value="Unassembled WGS sequence"/>
</dbReference>
<dbReference type="GO" id="GO:0008781">
    <property type="term" value="F:N-acylneuraminate cytidylyltransferase activity"/>
    <property type="evidence" value="ECO:0007669"/>
    <property type="project" value="TreeGrafter"/>
</dbReference>
<dbReference type="InterPro" id="IPR003329">
    <property type="entry name" value="Cytidylyl_trans"/>
</dbReference>
<keyword evidence="1" id="KW-0808">Transferase</keyword>
<dbReference type="PANTHER" id="PTHR21485:SF6">
    <property type="entry name" value="N-ACYLNEURAMINATE CYTIDYLYLTRANSFERASE-RELATED"/>
    <property type="match status" value="1"/>
</dbReference>
<evidence type="ECO:0000313" key="2">
    <source>
        <dbReference type="Proteomes" id="UP000199310"/>
    </source>
</evidence>
<keyword evidence="2" id="KW-1185">Reference proteome</keyword>
<name>A0A1I0NQ06_9BACT</name>